<keyword evidence="1" id="KW-1133">Transmembrane helix</keyword>
<dbReference type="PANTHER" id="PTHR30336:SF4">
    <property type="entry name" value="ENVELOPE BIOGENESIS FACTOR ELYC"/>
    <property type="match status" value="1"/>
</dbReference>
<proteinExistence type="predicted"/>
<dbReference type="InterPro" id="IPR051599">
    <property type="entry name" value="Cell_Envelope_Assoc"/>
</dbReference>
<sequence>MFFELSKFLNFFLISPISWIFLLLISFCLCKKKHWKRIFLVSSIAIFIIFTNKALADYVKFLTVKKYSAIAVAPEKRYKLAIVMGGFASMNRETGQMRYEQDRADRLWEAVRLWRNGTIEKILITGDGTSIVQPDGTSTEKLFLQYMEEMGIPQKVFILEKQALNTRQNALFTAEILKKENIKGEECLLITSATHMKRSLACFKKTGIHPDYFPVNTYDTPKIINHRTFYPQWETAIEWQELMNEWIGDRIYQIMGYI</sequence>
<dbReference type="AlphaFoldDB" id="A0A7J4XFJ0"/>
<dbReference type="Pfam" id="PF02698">
    <property type="entry name" value="DUF218"/>
    <property type="match status" value="1"/>
</dbReference>
<reference evidence="3 4" key="1">
    <citation type="journal article" date="2019" name="Nat. Med.">
        <title>A library of human gut bacterial isolates paired with longitudinal multiomics data enables mechanistic microbiome research.</title>
        <authorList>
            <person name="Poyet M."/>
            <person name="Groussin M."/>
            <person name="Gibbons S.M."/>
            <person name="Avila-Pacheco J."/>
            <person name="Jiang X."/>
            <person name="Kearney S.M."/>
            <person name="Perrotta A.R."/>
            <person name="Berdy B."/>
            <person name="Zhao S."/>
            <person name="Lieberman T.D."/>
            <person name="Swanson P.K."/>
            <person name="Smith M."/>
            <person name="Roesemann S."/>
            <person name="Alexander J.E."/>
            <person name="Rich S.A."/>
            <person name="Livny J."/>
            <person name="Vlamakis H."/>
            <person name="Clish C."/>
            <person name="Bullock K."/>
            <person name="Deik A."/>
            <person name="Scott J."/>
            <person name="Pierce K.A."/>
            <person name="Xavier R.J."/>
            <person name="Alm E.J."/>
        </authorList>
    </citation>
    <scope>NUCLEOTIDE SEQUENCE [LARGE SCALE GENOMIC DNA]</scope>
    <source>
        <strain evidence="3 4">BIOML-A10</strain>
    </source>
</reference>
<accession>A0A7J4XFJ0</accession>
<dbReference type="InterPro" id="IPR003848">
    <property type="entry name" value="DUF218"/>
</dbReference>
<evidence type="ECO:0000313" key="4">
    <source>
        <dbReference type="Proteomes" id="UP000422221"/>
    </source>
</evidence>
<evidence type="ECO:0000259" key="2">
    <source>
        <dbReference type="Pfam" id="PF02698"/>
    </source>
</evidence>
<evidence type="ECO:0000313" key="3">
    <source>
        <dbReference type="EMBL" id="KAA3760968.1"/>
    </source>
</evidence>
<name>A0A7J4XFJ0_9BACE</name>
<dbReference type="GO" id="GO:0005886">
    <property type="term" value="C:plasma membrane"/>
    <property type="evidence" value="ECO:0007669"/>
    <property type="project" value="TreeGrafter"/>
</dbReference>
<keyword evidence="1" id="KW-0812">Transmembrane</keyword>
<evidence type="ECO:0000256" key="1">
    <source>
        <dbReference type="SAM" id="Phobius"/>
    </source>
</evidence>
<dbReference type="RefSeq" id="WP_130059862.1">
    <property type="nucleotide sequence ID" value="NZ_JADNPJ010000032.1"/>
</dbReference>
<gene>
    <name evidence="3" type="ORF">F3F73_17020</name>
</gene>
<dbReference type="EMBL" id="VWMK01000018">
    <property type="protein sequence ID" value="KAA3760968.1"/>
    <property type="molecule type" value="Genomic_DNA"/>
</dbReference>
<organism evidence="3 4">
    <name type="scientific">Bacteroides salyersiae</name>
    <dbReference type="NCBI Taxonomy" id="291644"/>
    <lineage>
        <taxon>Bacteria</taxon>
        <taxon>Pseudomonadati</taxon>
        <taxon>Bacteroidota</taxon>
        <taxon>Bacteroidia</taxon>
        <taxon>Bacteroidales</taxon>
        <taxon>Bacteroidaceae</taxon>
        <taxon>Bacteroides</taxon>
    </lineage>
</organism>
<dbReference type="CDD" id="cd06259">
    <property type="entry name" value="YdcF-like"/>
    <property type="match status" value="1"/>
</dbReference>
<feature type="transmembrane region" description="Helical" evidence="1">
    <location>
        <begin position="12"/>
        <end position="30"/>
    </location>
</feature>
<feature type="transmembrane region" description="Helical" evidence="1">
    <location>
        <begin position="37"/>
        <end position="56"/>
    </location>
</feature>
<dbReference type="InterPro" id="IPR014729">
    <property type="entry name" value="Rossmann-like_a/b/a_fold"/>
</dbReference>
<dbReference type="GO" id="GO:0000270">
    <property type="term" value="P:peptidoglycan metabolic process"/>
    <property type="evidence" value="ECO:0007669"/>
    <property type="project" value="TreeGrafter"/>
</dbReference>
<feature type="domain" description="DUF218" evidence="2">
    <location>
        <begin position="81"/>
        <end position="248"/>
    </location>
</feature>
<dbReference type="GO" id="GO:0043164">
    <property type="term" value="P:Gram-negative-bacterium-type cell wall biogenesis"/>
    <property type="evidence" value="ECO:0007669"/>
    <property type="project" value="TreeGrafter"/>
</dbReference>
<comment type="caution">
    <text evidence="3">The sequence shown here is derived from an EMBL/GenBank/DDBJ whole genome shotgun (WGS) entry which is preliminary data.</text>
</comment>
<dbReference type="Gene3D" id="3.40.50.620">
    <property type="entry name" value="HUPs"/>
    <property type="match status" value="1"/>
</dbReference>
<dbReference type="Proteomes" id="UP000422221">
    <property type="component" value="Unassembled WGS sequence"/>
</dbReference>
<dbReference type="PANTHER" id="PTHR30336">
    <property type="entry name" value="INNER MEMBRANE PROTEIN, PROBABLE PERMEASE"/>
    <property type="match status" value="1"/>
</dbReference>
<protein>
    <submittedName>
        <fullName evidence="3">YdcF family protein</fullName>
    </submittedName>
</protein>
<keyword evidence="1" id="KW-0472">Membrane</keyword>